<protein>
    <submittedName>
        <fullName evidence="2">Uncharacterized protein</fullName>
    </submittedName>
</protein>
<evidence type="ECO:0000256" key="1">
    <source>
        <dbReference type="SAM" id="MobiDB-lite"/>
    </source>
</evidence>
<dbReference type="EMBL" id="CAIE01000005">
    <property type="protein sequence ID" value="CCH15444.1"/>
    <property type="molecule type" value="Genomic_DNA"/>
</dbReference>
<name>I0KV47_9ACTN</name>
<proteinExistence type="predicted"/>
<gene>
    <name evidence="2" type="ORF">MILUP08_40350</name>
</gene>
<keyword evidence="3" id="KW-1185">Reference proteome</keyword>
<comment type="caution">
    <text evidence="2">The sequence shown here is derived from an EMBL/GenBank/DDBJ whole genome shotgun (WGS) entry which is preliminary data.</text>
</comment>
<evidence type="ECO:0000313" key="2">
    <source>
        <dbReference type="EMBL" id="CCH15444.1"/>
    </source>
</evidence>
<sequence>MAPAGRCRWSTSTEVDPDPTVRLTGGRALAAPQRRYGWSPPSQRQAARRGVVEMIAGPLPSRLVSVAAAGCARISGICLTMLVTWSAGAGQGLSSIGP</sequence>
<dbReference type="AlphaFoldDB" id="I0KV47"/>
<dbReference type="Proteomes" id="UP000003448">
    <property type="component" value="Unassembled WGS sequence"/>
</dbReference>
<accession>I0KV47</accession>
<reference evidence="3" key="1">
    <citation type="journal article" date="2012" name="J. Bacteriol.">
        <title>Genome Sequence of Micromonospora lupini Lupac 08, Isolated from Root Nodules of Lupinus angustifolius.</title>
        <authorList>
            <person name="Alonso-Vega P."/>
            <person name="Normand P."/>
            <person name="Bacigalupe R."/>
            <person name="Pujic P."/>
            <person name="Lajus A."/>
            <person name="Vallenet D."/>
            <person name="Carro L."/>
            <person name="Coll P."/>
            <person name="Trujillo M.E."/>
        </authorList>
    </citation>
    <scope>NUCLEOTIDE SEQUENCE [LARGE SCALE GENOMIC DNA]</scope>
    <source>
        <strain evidence="3">Lupac 08</strain>
    </source>
</reference>
<feature type="region of interest" description="Disordered" evidence="1">
    <location>
        <begin position="1"/>
        <end position="25"/>
    </location>
</feature>
<organism evidence="2 3">
    <name type="scientific">Micromonospora lupini str. Lupac 08</name>
    <dbReference type="NCBI Taxonomy" id="1150864"/>
    <lineage>
        <taxon>Bacteria</taxon>
        <taxon>Bacillati</taxon>
        <taxon>Actinomycetota</taxon>
        <taxon>Actinomycetes</taxon>
        <taxon>Micromonosporales</taxon>
        <taxon>Micromonosporaceae</taxon>
        <taxon>Micromonospora</taxon>
    </lineage>
</organism>
<dbReference type="STRING" id="1150864.MILUP08_40350"/>
<evidence type="ECO:0000313" key="3">
    <source>
        <dbReference type="Proteomes" id="UP000003448"/>
    </source>
</evidence>